<dbReference type="KEGG" id="dpx:DAPPUDRAFT_114878"/>
<keyword evidence="2" id="KW-1185">Reference proteome</keyword>
<accession>E9HJE7</accession>
<name>E9HJE7_DAPPU</name>
<gene>
    <name evidence="1" type="ORF">DAPPUDRAFT_114878</name>
</gene>
<organism evidence="1 2">
    <name type="scientific">Daphnia pulex</name>
    <name type="common">Water flea</name>
    <dbReference type="NCBI Taxonomy" id="6669"/>
    <lineage>
        <taxon>Eukaryota</taxon>
        <taxon>Metazoa</taxon>
        <taxon>Ecdysozoa</taxon>
        <taxon>Arthropoda</taxon>
        <taxon>Crustacea</taxon>
        <taxon>Branchiopoda</taxon>
        <taxon>Diplostraca</taxon>
        <taxon>Cladocera</taxon>
        <taxon>Anomopoda</taxon>
        <taxon>Daphniidae</taxon>
        <taxon>Daphnia</taxon>
    </lineage>
</organism>
<dbReference type="Proteomes" id="UP000000305">
    <property type="component" value="Unassembled WGS sequence"/>
</dbReference>
<dbReference type="AlphaFoldDB" id="E9HJE7"/>
<dbReference type="HOGENOM" id="CLU_1262677_0_0_1"/>
<evidence type="ECO:0000313" key="1">
    <source>
        <dbReference type="EMBL" id="EFX68114.1"/>
    </source>
</evidence>
<sequence length="219" mass="25615">MDTPCCIPASPIPIPLAEDTVELHQPIAIQDFNSDDDLVSSVDDELVWQIKEKAMKNYADYFFYIKYFPNQHGHLQGCFNYHESEDTGYKKYADQYGSCILDGYFHRDVAVTSRKRFDRHLIFAIELSLLRKAKKWYGDSTCFTFFLKMKDETEKIPITAKILSQKQVLRRLNKNTESKQHHLTALWDAHNRFENRLSSSDLLEALGKLTKNHFRAELK</sequence>
<proteinExistence type="predicted"/>
<reference evidence="1 2" key="1">
    <citation type="journal article" date="2011" name="Science">
        <title>The ecoresponsive genome of Daphnia pulex.</title>
        <authorList>
            <person name="Colbourne J.K."/>
            <person name="Pfrender M.E."/>
            <person name="Gilbert D."/>
            <person name="Thomas W.K."/>
            <person name="Tucker A."/>
            <person name="Oakley T.H."/>
            <person name="Tokishita S."/>
            <person name="Aerts A."/>
            <person name="Arnold G.J."/>
            <person name="Basu M.K."/>
            <person name="Bauer D.J."/>
            <person name="Caceres C.E."/>
            <person name="Carmel L."/>
            <person name="Casola C."/>
            <person name="Choi J.H."/>
            <person name="Detter J.C."/>
            <person name="Dong Q."/>
            <person name="Dusheyko S."/>
            <person name="Eads B.D."/>
            <person name="Frohlich T."/>
            <person name="Geiler-Samerotte K.A."/>
            <person name="Gerlach D."/>
            <person name="Hatcher P."/>
            <person name="Jogdeo S."/>
            <person name="Krijgsveld J."/>
            <person name="Kriventseva E.V."/>
            <person name="Kultz D."/>
            <person name="Laforsch C."/>
            <person name="Lindquist E."/>
            <person name="Lopez J."/>
            <person name="Manak J.R."/>
            <person name="Muller J."/>
            <person name="Pangilinan J."/>
            <person name="Patwardhan R.P."/>
            <person name="Pitluck S."/>
            <person name="Pritham E.J."/>
            <person name="Rechtsteiner A."/>
            <person name="Rho M."/>
            <person name="Rogozin I.B."/>
            <person name="Sakarya O."/>
            <person name="Salamov A."/>
            <person name="Schaack S."/>
            <person name="Shapiro H."/>
            <person name="Shiga Y."/>
            <person name="Skalitzky C."/>
            <person name="Smith Z."/>
            <person name="Souvorov A."/>
            <person name="Sung W."/>
            <person name="Tang Z."/>
            <person name="Tsuchiya D."/>
            <person name="Tu H."/>
            <person name="Vos H."/>
            <person name="Wang M."/>
            <person name="Wolf Y.I."/>
            <person name="Yamagata H."/>
            <person name="Yamada T."/>
            <person name="Ye Y."/>
            <person name="Shaw J.R."/>
            <person name="Andrews J."/>
            <person name="Crease T.J."/>
            <person name="Tang H."/>
            <person name="Lucas S.M."/>
            <person name="Robertson H.M."/>
            <person name="Bork P."/>
            <person name="Koonin E.V."/>
            <person name="Zdobnov E.M."/>
            <person name="Grigoriev I.V."/>
            <person name="Lynch M."/>
            <person name="Boore J.L."/>
        </authorList>
    </citation>
    <scope>NUCLEOTIDE SEQUENCE [LARGE SCALE GENOMIC DNA]</scope>
</reference>
<evidence type="ECO:0000313" key="2">
    <source>
        <dbReference type="Proteomes" id="UP000000305"/>
    </source>
</evidence>
<dbReference type="EMBL" id="GL732662">
    <property type="protein sequence ID" value="EFX68114.1"/>
    <property type="molecule type" value="Genomic_DNA"/>
</dbReference>
<protein>
    <submittedName>
        <fullName evidence="1">Uncharacterized protein</fullName>
    </submittedName>
</protein>
<dbReference type="OrthoDB" id="7701517at2759"/>
<dbReference type="InParanoid" id="E9HJE7"/>